<sequence>MTPPDESGPAAGAQGEPAEETAPPAPGDQAVEEEAASFRLDPNTASYEELQTLPGIGPVLAARIIEYRETMGKFRTIDDLLAVKGIGEKTLAKIRPYLVIKE</sequence>
<dbReference type="Proteomes" id="UP000657177">
    <property type="component" value="Unassembled WGS sequence"/>
</dbReference>
<reference evidence="3" key="1">
    <citation type="submission" date="2020-06" db="EMBL/GenBank/DDBJ databases">
        <title>Novel chitinolytic bacterium.</title>
        <authorList>
            <person name="Ungkulpasvich U."/>
            <person name="Kosugi A."/>
            <person name="Uke A."/>
        </authorList>
    </citation>
    <scope>NUCLEOTIDE SEQUENCE</scope>
    <source>
        <strain evidence="3">UUS1-1</strain>
    </source>
</reference>
<evidence type="ECO:0000256" key="1">
    <source>
        <dbReference type="SAM" id="MobiDB-lite"/>
    </source>
</evidence>
<dbReference type="RefSeq" id="WP_181339587.1">
    <property type="nucleotide sequence ID" value="NZ_JAAKDE010000012.1"/>
</dbReference>
<comment type="caution">
    <text evidence="3">The sequence shown here is derived from an EMBL/GenBank/DDBJ whole genome shotgun (WGS) entry which is preliminary data.</text>
</comment>
<dbReference type="InterPro" id="IPR003583">
    <property type="entry name" value="Hlx-hairpin-Hlx_DNA-bd_motif"/>
</dbReference>
<dbReference type="SUPFAM" id="SSF47781">
    <property type="entry name" value="RuvA domain 2-like"/>
    <property type="match status" value="1"/>
</dbReference>
<evidence type="ECO:0000259" key="2">
    <source>
        <dbReference type="SMART" id="SM00278"/>
    </source>
</evidence>
<dbReference type="NCBIfam" id="TIGR00426">
    <property type="entry name" value="competence protein ComEA helix-hairpin-helix repeat region"/>
    <property type="match status" value="1"/>
</dbReference>
<organism evidence="3 4">
    <name type="scientific">Capillibacterium thermochitinicola</name>
    <dbReference type="NCBI Taxonomy" id="2699427"/>
    <lineage>
        <taxon>Bacteria</taxon>
        <taxon>Bacillati</taxon>
        <taxon>Bacillota</taxon>
        <taxon>Capillibacterium</taxon>
    </lineage>
</organism>
<feature type="domain" description="Helix-hairpin-helix DNA-binding motif class 1" evidence="2">
    <location>
        <begin position="78"/>
        <end position="97"/>
    </location>
</feature>
<name>A0A8J6I2M5_9FIRM</name>
<dbReference type="InterPro" id="IPR051675">
    <property type="entry name" value="Endo/Exo/Phosphatase_dom_1"/>
</dbReference>
<dbReference type="AlphaFoldDB" id="A0A8J6I2M5"/>
<dbReference type="GO" id="GO:0015628">
    <property type="term" value="P:protein secretion by the type II secretion system"/>
    <property type="evidence" value="ECO:0007669"/>
    <property type="project" value="TreeGrafter"/>
</dbReference>
<feature type="domain" description="Helix-hairpin-helix DNA-binding motif class 1" evidence="2">
    <location>
        <begin position="48"/>
        <end position="67"/>
    </location>
</feature>
<feature type="region of interest" description="Disordered" evidence="1">
    <location>
        <begin position="1"/>
        <end position="34"/>
    </location>
</feature>
<dbReference type="EMBL" id="JAAKDE010000012">
    <property type="protein sequence ID" value="MBA2133132.1"/>
    <property type="molecule type" value="Genomic_DNA"/>
</dbReference>
<keyword evidence="4" id="KW-1185">Reference proteome</keyword>
<feature type="compositionally biased region" description="Low complexity" evidence="1">
    <location>
        <begin position="7"/>
        <end position="22"/>
    </location>
</feature>
<dbReference type="InterPro" id="IPR010994">
    <property type="entry name" value="RuvA_2-like"/>
</dbReference>
<evidence type="ECO:0000313" key="3">
    <source>
        <dbReference type="EMBL" id="MBA2133132.1"/>
    </source>
</evidence>
<evidence type="ECO:0000313" key="4">
    <source>
        <dbReference type="Proteomes" id="UP000657177"/>
    </source>
</evidence>
<dbReference type="PANTHER" id="PTHR21180">
    <property type="entry name" value="ENDONUCLEASE/EXONUCLEASE/PHOSPHATASE FAMILY DOMAIN-CONTAINING PROTEIN 1"/>
    <property type="match status" value="1"/>
</dbReference>
<dbReference type="GO" id="GO:0015627">
    <property type="term" value="C:type II protein secretion system complex"/>
    <property type="evidence" value="ECO:0007669"/>
    <property type="project" value="TreeGrafter"/>
</dbReference>
<dbReference type="InterPro" id="IPR004509">
    <property type="entry name" value="Competence_ComEA_HhH"/>
</dbReference>
<proteinExistence type="predicted"/>
<accession>A0A8J6I2M5</accession>
<gene>
    <name evidence="3" type="ORF">G5B42_06195</name>
</gene>
<dbReference type="GO" id="GO:0006281">
    <property type="term" value="P:DNA repair"/>
    <property type="evidence" value="ECO:0007669"/>
    <property type="project" value="InterPro"/>
</dbReference>
<dbReference type="Gene3D" id="1.10.150.320">
    <property type="entry name" value="Photosystem II 12 kDa extrinsic protein"/>
    <property type="match status" value="1"/>
</dbReference>
<dbReference type="PANTHER" id="PTHR21180:SF32">
    <property type="entry name" value="ENDONUCLEASE_EXONUCLEASE_PHOSPHATASE FAMILY DOMAIN-CONTAINING PROTEIN 1"/>
    <property type="match status" value="1"/>
</dbReference>
<dbReference type="GO" id="GO:0003677">
    <property type="term" value="F:DNA binding"/>
    <property type="evidence" value="ECO:0007669"/>
    <property type="project" value="InterPro"/>
</dbReference>
<dbReference type="SMART" id="SM00278">
    <property type="entry name" value="HhH1"/>
    <property type="match status" value="2"/>
</dbReference>
<dbReference type="Pfam" id="PF12836">
    <property type="entry name" value="HHH_3"/>
    <property type="match status" value="1"/>
</dbReference>
<protein>
    <submittedName>
        <fullName evidence="3">Helix-hairpin-helix domain-containing protein</fullName>
    </submittedName>
</protein>